<keyword evidence="2" id="KW-1185">Reference proteome</keyword>
<sequence>MQVYVNDQAVELALASTLQQLIEQLSVPAHATAAACNGSIVPRSQWSETILNDGDQIALFQAIAGG</sequence>
<comment type="caution">
    <text evidence="1">The sequence shown here is derived from an EMBL/GenBank/DDBJ whole genome shotgun (WGS) entry which is preliminary data.</text>
</comment>
<name>A0ABN8DPA6_9VIBR</name>
<dbReference type="NCBIfam" id="TIGR01683">
    <property type="entry name" value="thiS"/>
    <property type="match status" value="1"/>
</dbReference>
<gene>
    <name evidence="1" type="primary">thiS</name>
    <name evidence="1" type="ORF">VST7929_00065</name>
</gene>
<evidence type="ECO:0000313" key="2">
    <source>
        <dbReference type="Proteomes" id="UP000838672"/>
    </source>
</evidence>
<dbReference type="RefSeq" id="WP_237464050.1">
    <property type="nucleotide sequence ID" value="NZ_CAKLDI010000001.1"/>
</dbReference>
<organism evidence="1 2">
    <name type="scientific">Vibrio stylophorae</name>
    <dbReference type="NCBI Taxonomy" id="659351"/>
    <lineage>
        <taxon>Bacteria</taxon>
        <taxon>Pseudomonadati</taxon>
        <taxon>Pseudomonadota</taxon>
        <taxon>Gammaproteobacteria</taxon>
        <taxon>Vibrionales</taxon>
        <taxon>Vibrionaceae</taxon>
        <taxon>Vibrio</taxon>
    </lineage>
</organism>
<dbReference type="Gene3D" id="3.10.20.30">
    <property type="match status" value="1"/>
</dbReference>
<dbReference type="PANTHER" id="PTHR34472">
    <property type="entry name" value="SULFUR CARRIER PROTEIN THIS"/>
    <property type="match status" value="1"/>
</dbReference>
<dbReference type="Proteomes" id="UP000838672">
    <property type="component" value="Unassembled WGS sequence"/>
</dbReference>
<dbReference type="SUPFAM" id="SSF54285">
    <property type="entry name" value="MoaD/ThiS"/>
    <property type="match status" value="1"/>
</dbReference>
<proteinExistence type="predicted"/>
<dbReference type="InterPro" id="IPR012675">
    <property type="entry name" value="Beta-grasp_dom_sf"/>
</dbReference>
<accession>A0ABN8DPA6</accession>
<dbReference type="CDD" id="cd00565">
    <property type="entry name" value="Ubl_ThiS"/>
    <property type="match status" value="1"/>
</dbReference>
<dbReference type="InterPro" id="IPR010035">
    <property type="entry name" value="Thi_S"/>
</dbReference>
<evidence type="ECO:0000313" key="1">
    <source>
        <dbReference type="EMBL" id="CAH0532253.1"/>
    </source>
</evidence>
<dbReference type="InterPro" id="IPR003749">
    <property type="entry name" value="ThiS/MoaD-like"/>
</dbReference>
<reference evidence="1" key="1">
    <citation type="submission" date="2021-11" db="EMBL/GenBank/DDBJ databases">
        <authorList>
            <person name="Rodrigo-Torres L."/>
            <person name="Arahal R. D."/>
            <person name="Lucena T."/>
        </authorList>
    </citation>
    <scope>NUCLEOTIDE SEQUENCE</scope>
    <source>
        <strain evidence="1">CECT 7929</strain>
    </source>
</reference>
<dbReference type="EMBL" id="CAKLDI010000001">
    <property type="protein sequence ID" value="CAH0532253.1"/>
    <property type="molecule type" value="Genomic_DNA"/>
</dbReference>
<protein>
    <submittedName>
        <fullName evidence="1">Sulfur carrier protein ThiS</fullName>
    </submittedName>
</protein>
<dbReference type="PANTHER" id="PTHR34472:SF1">
    <property type="entry name" value="SULFUR CARRIER PROTEIN THIS"/>
    <property type="match status" value="1"/>
</dbReference>
<dbReference type="InterPro" id="IPR016155">
    <property type="entry name" value="Mopterin_synth/thiamin_S_b"/>
</dbReference>
<dbReference type="Pfam" id="PF02597">
    <property type="entry name" value="ThiS"/>
    <property type="match status" value="1"/>
</dbReference>